<organism evidence="12 13">
    <name type="scientific">Carnegiea gigantea</name>
    <dbReference type="NCBI Taxonomy" id="171969"/>
    <lineage>
        <taxon>Eukaryota</taxon>
        <taxon>Viridiplantae</taxon>
        <taxon>Streptophyta</taxon>
        <taxon>Embryophyta</taxon>
        <taxon>Tracheophyta</taxon>
        <taxon>Spermatophyta</taxon>
        <taxon>Magnoliopsida</taxon>
        <taxon>eudicotyledons</taxon>
        <taxon>Gunneridae</taxon>
        <taxon>Pentapetalae</taxon>
        <taxon>Caryophyllales</taxon>
        <taxon>Cactineae</taxon>
        <taxon>Cactaceae</taxon>
        <taxon>Cactoideae</taxon>
        <taxon>Echinocereeae</taxon>
        <taxon>Carnegiea</taxon>
    </lineage>
</organism>
<keyword evidence="5 10" id="KW-0732">Signal</keyword>
<feature type="compositionally biased region" description="Basic and acidic residues" evidence="9">
    <location>
        <begin position="35"/>
        <end position="102"/>
    </location>
</feature>
<proteinExistence type="inferred from homology"/>
<dbReference type="OrthoDB" id="2014623at2759"/>
<dbReference type="Proteomes" id="UP001153076">
    <property type="component" value="Unassembled WGS sequence"/>
</dbReference>
<evidence type="ECO:0000256" key="6">
    <source>
        <dbReference type="ARBA" id="ARBA00023136"/>
    </source>
</evidence>
<keyword evidence="7" id="KW-0325">Glycoprotein</keyword>
<dbReference type="GO" id="GO:0098552">
    <property type="term" value="C:side of membrane"/>
    <property type="evidence" value="ECO:0007669"/>
    <property type="project" value="UniProtKB-KW"/>
</dbReference>
<evidence type="ECO:0000313" key="13">
    <source>
        <dbReference type="Proteomes" id="UP001153076"/>
    </source>
</evidence>
<comment type="similarity">
    <text evidence="2">Belongs to the COBRA family.</text>
</comment>
<evidence type="ECO:0000313" key="12">
    <source>
        <dbReference type="EMBL" id="KAJ8435914.1"/>
    </source>
</evidence>
<evidence type="ECO:0000256" key="3">
    <source>
        <dbReference type="ARBA" id="ARBA00022475"/>
    </source>
</evidence>
<gene>
    <name evidence="12" type="ORF">Cgig2_013261</name>
</gene>
<evidence type="ECO:0000256" key="1">
    <source>
        <dbReference type="ARBA" id="ARBA00004609"/>
    </source>
</evidence>
<dbReference type="AlphaFoldDB" id="A0A9Q1QBT9"/>
<feature type="chain" id="PRO_5040247881" description="COBRA C-terminal domain-containing protein" evidence="10">
    <location>
        <begin position="36"/>
        <end position="763"/>
    </location>
</feature>
<evidence type="ECO:0000256" key="7">
    <source>
        <dbReference type="ARBA" id="ARBA00023180"/>
    </source>
</evidence>
<reference evidence="12" key="1">
    <citation type="submission" date="2022-04" db="EMBL/GenBank/DDBJ databases">
        <title>Carnegiea gigantea Genome sequencing and assembly v2.</title>
        <authorList>
            <person name="Copetti D."/>
            <person name="Sanderson M.J."/>
            <person name="Burquez A."/>
            <person name="Wojciechowski M.F."/>
        </authorList>
    </citation>
    <scope>NUCLEOTIDE SEQUENCE</scope>
    <source>
        <strain evidence="12">SGP5-SGP5p</strain>
        <tissue evidence="12">Aerial part</tissue>
    </source>
</reference>
<dbReference type="Pfam" id="PF25079">
    <property type="entry name" value="COB_C"/>
    <property type="match status" value="1"/>
</dbReference>
<dbReference type="Pfam" id="PF04833">
    <property type="entry name" value="COBRA"/>
    <property type="match status" value="1"/>
</dbReference>
<evidence type="ECO:0000256" key="2">
    <source>
        <dbReference type="ARBA" id="ARBA00005507"/>
    </source>
</evidence>
<dbReference type="InterPro" id="IPR006918">
    <property type="entry name" value="COBRA_pln"/>
</dbReference>
<dbReference type="EMBL" id="JAKOGI010000375">
    <property type="protein sequence ID" value="KAJ8435914.1"/>
    <property type="molecule type" value="Genomic_DNA"/>
</dbReference>
<evidence type="ECO:0000256" key="10">
    <source>
        <dbReference type="SAM" id="SignalP"/>
    </source>
</evidence>
<dbReference type="GO" id="GO:0010215">
    <property type="term" value="P:cellulose microfibril organization"/>
    <property type="evidence" value="ECO:0007669"/>
    <property type="project" value="InterPro"/>
</dbReference>
<evidence type="ECO:0000256" key="5">
    <source>
        <dbReference type="ARBA" id="ARBA00022729"/>
    </source>
</evidence>
<keyword evidence="3" id="KW-1003">Cell membrane</keyword>
<feature type="domain" description="COBRA C-terminal" evidence="11">
    <location>
        <begin position="519"/>
        <end position="730"/>
    </location>
</feature>
<keyword evidence="13" id="KW-1185">Reference proteome</keyword>
<feature type="region of interest" description="Disordered" evidence="9">
    <location>
        <begin position="33"/>
        <end position="141"/>
    </location>
</feature>
<comment type="subcellular location">
    <subcellularLocation>
        <location evidence="1">Cell membrane</location>
        <topology evidence="1">Lipid-anchor</topology>
        <topology evidence="1">GPI-anchor</topology>
    </subcellularLocation>
</comment>
<evidence type="ECO:0000256" key="4">
    <source>
        <dbReference type="ARBA" id="ARBA00022622"/>
    </source>
</evidence>
<sequence>MAKTSLKSSMKIPWRRTLLVACLIGVLCLSALVEGADKSDDKADDKSDEKKSEDKSDDKKSDEKTDDKKSDEKTDDKKSDDKKSDEKSDDKSDEKSDKKGDQEYDEFGDPKTPGSESSLFGGSDSGDGDGKGGPPEIPKSVQTCDGIYISYNFMGREKEYPHVKNATAQSWAFKAQAGLINMGATELKSWKLFIGFHHRELLVSLDGAVLAEGDDFPAEVGVNGTTIAGYPQADLKTAIQTAGDFNQMSVTVGIKGTMFGVKPPATPMPKTIKLENEGFKCPAPTIHKTSMYACCRKDKKFKPKNTTIKYTQKRYGDLNIMYDVLQAYGNNYQAQVTIENDHPLGRLDHWNLTWEWMRGEFIYSMRGAYTHLNDAAQCIYGPQGQYYQDFDFSKVMNCQRKPVIADLPREMKEDDHIGKLPFCCRNGTLLPKTMNESEARSIFQLQVFKIPPDLNRTAIYPPQNWRFSGVLNPSYKCGAPVRVEPTEFPDPSGLQAKVLAAASWQVVCNITKPKEKQNRCCVTFSAYYNESIIPCNTCACGCDDLPEGTRCSAKAPAMLLPAEALLVPFENRTKKAEAWAGIKHLPLWDPMPCPDNCRVSINWHVDADYKNGWTARMTLFNWGDIPFEDWFTAIQMNKAGEGFEKVYSFNGTLLHKYNNTIFMQGLEGLNYLIAIKNGSSASEPRVPGKQQSVISFTKKLTWKLDIPGGDGFPAKVFFNGEECALPKVIPTKGGGNQSYRTNGVVTLILTSIIAFFLMTDRFR</sequence>
<keyword evidence="6" id="KW-0472">Membrane</keyword>
<dbReference type="InterPro" id="IPR056900">
    <property type="entry name" value="COB_C"/>
</dbReference>
<feature type="signal peptide" evidence="10">
    <location>
        <begin position="1"/>
        <end position="35"/>
    </location>
</feature>
<accession>A0A9Q1QBT9</accession>
<name>A0A9Q1QBT9_9CARY</name>
<evidence type="ECO:0000256" key="8">
    <source>
        <dbReference type="ARBA" id="ARBA00023288"/>
    </source>
</evidence>
<protein>
    <recommendedName>
        <fullName evidence="11">COBRA C-terminal domain-containing protein</fullName>
    </recommendedName>
</protein>
<dbReference type="PANTHER" id="PTHR31052:SF2">
    <property type="entry name" value="COBRA-LIKE PROTEIN 10"/>
    <property type="match status" value="1"/>
</dbReference>
<keyword evidence="8" id="KW-0449">Lipoprotein</keyword>
<dbReference type="GO" id="GO:0005886">
    <property type="term" value="C:plasma membrane"/>
    <property type="evidence" value="ECO:0007669"/>
    <property type="project" value="UniProtKB-SubCell"/>
</dbReference>
<dbReference type="PANTHER" id="PTHR31052">
    <property type="entry name" value="COBRA-LIKE PROTEIN 7"/>
    <property type="match status" value="1"/>
</dbReference>
<evidence type="ECO:0000256" key="9">
    <source>
        <dbReference type="SAM" id="MobiDB-lite"/>
    </source>
</evidence>
<keyword evidence="4" id="KW-0336">GPI-anchor</keyword>
<comment type="caution">
    <text evidence="12">The sequence shown here is derived from an EMBL/GenBank/DDBJ whole genome shotgun (WGS) entry which is preliminary data.</text>
</comment>
<evidence type="ECO:0000259" key="11">
    <source>
        <dbReference type="Pfam" id="PF25079"/>
    </source>
</evidence>